<feature type="transmembrane region" description="Helical" evidence="11">
    <location>
        <begin position="313"/>
        <end position="333"/>
    </location>
</feature>
<gene>
    <name evidence="13" type="ORF">HMPREF9997_02768</name>
</gene>
<dbReference type="GO" id="GO:0009002">
    <property type="term" value="F:serine-type D-Ala-D-Ala carboxypeptidase activity"/>
    <property type="evidence" value="ECO:0007669"/>
    <property type="project" value="InterPro"/>
</dbReference>
<keyword evidence="2" id="KW-0732">Signal</keyword>
<keyword evidence="5" id="KW-0573">Peptidoglycan synthesis</keyword>
<evidence type="ECO:0000256" key="3">
    <source>
        <dbReference type="ARBA" id="ARBA00022801"/>
    </source>
</evidence>
<keyword evidence="11" id="KW-0812">Transmembrane</keyword>
<feature type="region of interest" description="Disordered" evidence="10">
    <location>
        <begin position="270"/>
        <end position="305"/>
    </location>
</feature>
<dbReference type="PATRIC" id="fig|1035195.3.peg.2482"/>
<keyword evidence="11" id="KW-1133">Transmembrane helix</keyword>
<keyword evidence="4" id="KW-0133">Cell shape</keyword>
<name>L1M8A9_9CORY</name>
<keyword evidence="3" id="KW-0378">Hydrolase</keyword>
<dbReference type="AlphaFoldDB" id="L1M8A9"/>
<feature type="active site" description="Acyl-ester intermediate" evidence="7">
    <location>
        <position position="47"/>
    </location>
</feature>
<dbReference type="Gene3D" id="3.40.710.10">
    <property type="entry name" value="DD-peptidase/beta-lactamase superfamily"/>
    <property type="match status" value="1"/>
</dbReference>
<dbReference type="eggNOG" id="COG1686">
    <property type="taxonomic scope" value="Bacteria"/>
</dbReference>
<dbReference type="GO" id="GO:0009252">
    <property type="term" value="P:peptidoglycan biosynthetic process"/>
    <property type="evidence" value="ECO:0007669"/>
    <property type="project" value="UniProtKB-KW"/>
</dbReference>
<organism evidence="13 14">
    <name type="scientific">Corynebacterium durum F0235</name>
    <dbReference type="NCBI Taxonomy" id="1035195"/>
    <lineage>
        <taxon>Bacteria</taxon>
        <taxon>Bacillati</taxon>
        <taxon>Actinomycetota</taxon>
        <taxon>Actinomycetes</taxon>
        <taxon>Mycobacteriales</taxon>
        <taxon>Corynebacteriaceae</taxon>
        <taxon>Corynebacterium</taxon>
    </lineage>
</organism>
<keyword evidence="13" id="KW-0645">Protease</keyword>
<dbReference type="GO" id="GO:0006508">
    <property type="term" value="P:proteolysis"/>
    <property type="evidence" value="ECO:0007669"/>
    <property type="project" value="InterPro"/>
</dbReference>
<dbReference type="Proteomes" id="UP000010445">
    <property type="component" value="Unassembled WGS sequence"/>
</dbReference>
<sequence>MSECGIIAASDFTLPTEVRASAWLVYDLDTGEVLTAKDPHGRYRPASIIKVLLAIVSIKELDLHKEVTISHESTEVEGSAAGIGDGGHYTVEQLLYGLLLSSGNDTAHALAQELGGDEATLDKINKLALSLGAQDTRPASYSGLDAPGMSTSAFDLGLIYRHAWSIPEFAKIVATPQYDFPGWGDNPGFQMWNDNQMLHEDPTSIGGKTGFTDAANHTYVSAVNRNGHRTAVILLDATTDAAPTWRQGQLLIDAALASHPSNLGVVQALPGAESASRSSDSHADSTETVTPPPVNSASESGGQDSDRVATWKILTPLIIVAGLLTAVLVWAMVQLRLYRRDD</sequence>
<evidence type="ECO:0000256" key="6">
    <source>
        <dbReference type="ARBA" id="ARBA00023316"/>
    </source>
</evidence>
<keyword evidence="14" id="KW-1185">Reference proteome</keyword>
<evidence type="ECO:0000256" key="2">
    <source>
        <dbReference type="ARBA" id="ARBA00022729"/>
    </source>
</evidence>
<proteinExistence type="inferred from homology"/>
<accession>L1M8A9</accession>
<comment type="similarity">
    <text evidence="1 9">Belongs to the peptidase S11 family.</text>
</comment>
<dbReference type="Pfam" id="PF00768">
    <property type="entry name" value="Peptidase_S11"/>
    <property type="match status" value="1"/>
</dbReference>
<feature type="active site" evidence="7">
    <location>
        <position position="102"/>
    </location>
</feature>
<evidence type="ECO:0000256" key="1">
    <source>
        <dbReference type="ARBA" id="ARBA00007164"/>
    </source>
</evidence>
<dbReference type="PRINTS" id="PR00725">
    <property type="entry name" value="DADACBPTASE1"/>
</dbReference>
<evidence type="ECO:0000256" key="7">
    <source>
        <dbReference type="PIRSR" id="PIRSR618044-1"/>
    </source>
</evidence>
<feature type="domain" description="Peptidase S11 D-alanyl-D-alanine carboxypeptidase A N-terminal" evidence="12">
    <location>
        <begin position="15"/>
        <end position="238"/>
    </location>
</feature>
<evidence type="ECO:0000256" key="10">
    <source>
        <dbReference type="SAM" id="MobiDB-lite"/>
    </source>
</evidence>
<evidence type="ECO:0000256" key="9">
    <source>
        <dbReference type="RuleBase" id="RU004016"/>
    </source>
</evidence>
<evidence type="ECO:0000259" key="12">
    <source>
        <dbReference type="Pfam" id="PF00768"/>
    </source>
</evidence>
<keyword evidence="11" id="KW-0472">Membrane</keyword>
<dbReference type="STRING" id="1035195.HMPREF9997_02768"/>
<evidence type="ECO:0000313" key="13">
    <source>
        <dbReference type="EMBL" id="EKX87442.1"/>
    </source>
</evidence>
<dbReference type="PANTHER" id="PTHR21581:SF33">
    <property type="entry name" value="D-ALANYL-D-ALANINE CARBOXYPEPTIDASE DACB"/>
    <property type="match status" value="1"/>
</dbReference>
<dbReference type="InterPro" id="IPR018044">
    <property type="entry name" value="Peptidase_S11"/>
</dbReference>
<reference evidence="13 14" key="1">
    <citation type="submission" date="2012-05" db="EMBL/GenBank/DDBJ databases">
        <authorList>
            <person name="Weinstock G."/>
            <person name="Sodergren E."/>
            <person name="Lobos E.A."/>
            <person name="Fulton L."/>
            <person name="Fulton R."/>
            <person name="Courtney L."/>
            <person name="Fronick C."/>
            <person name="O'Laughlin M."/>
            <person name="Godfrey J."/>
            <person name="Wilson R.M."/>
            <person name="Miner T."/>
            <person name="Farmer C."/>
            <person name="Delehaunty K."/>
            <person name="Cordes M."/>
            <person name="Minx P."/>
            <person name="Tomlinson C."/>
            <person name="Chen J."/>
            <person name="Wollam A."/>
            <person name="Pepin K.H."/>
            <person name="Bhonagiri V."/>
            <person name="Zhang X."/>
            <person name="Suruliraj S."/>
            <person name="Warren W."/>
            <person name="Mitreva M."/>
            <person name="Mardis E.R."/>
            <person name="Wilson R.K."/>
        </authorList>
    </citation>
    <scope>NUCLEOTIDE SEQUENCE [LARGE SCALE GENOMIC DNA]</scope>
    <source>
        <strain evidence="13 14">F0235</strain>
    </source>
</reference>
<evidence type="ECO:0000256" key="5">
    <source>
        <dbReference type="ARBA" id="ARBA00022984"/>
    </source>
</evidence>
<dbReference type="InterPro" id="IPR001967">
    <property type="entry name" value="Peptidase_S11_N"/>
</dbReference>
<evidence type="ECO:0000256" key="8">
    <source>
        <dbReference type="PIRSR" id="PIRSR618044-2"/>
    </source>
</evidence>
<feature type="active site" description="Proton acceptor" evidence="7">
    <location>
        <position position="50"/>
    </location>
</feature>
<dbReference type="GO" id="GO:0008360">
    <property type="term" value="P:regulation of cell shape"/>
    <property type="evidence" value="ECO:0007669"/>
    <property type="project" value="UniProtKB-KW"/>
</dbReference>
<protein>
    <submittedName>
        <fullName evidence="13">Serine-type D-Ala-D-Ala carboxypeptidase</fullName>
    </submittedName>
</protein>
<dbReference type="GO" id="GO:0071555">
    <property type="term" value="P:cell wall organization"/>
    <property type="evidence" value="ECO:0007669"/>
    <property type="project" value="UniProtKB-KW"/>
</dbReference>
<dbReference type="PANTHER" id="PTHR21581">
    <property type="entry name" value="D-ALANYL-D-ALANINE CARBOXYPEPTIDASE"/>
    <property type="match status" value="1"/>
</dbReference>
<dbReference type="SUPFAM" id="SSF56601">
    <property type="entry name" value="beta-lactamase/transpeptidase-like"/>
    <property type="match status" value="1"/>
</dbReference>
<dbReference type="InterPro" id="IPR012338">
    <property type="entry name" value="Beta-lactam/transpept-like"/>
</dbReference>
<dbReference type="EMBL" id="AMEM01000044">
    <property type="protein sequence ID" value="EKX87442.1"/>
    <property type="molecule type" value="Genomic_DNA"/>
</dbReference>
<evidence type="ECO:0000256" key="11">
    <source>
        <dbReference type="SAM" id="Phobius"/>
    </source>
</evidence>
<keyword evidence="6" id="KW-0961">Cell wall biogenesis/degradation</keyword>
<keyword evidence="13" id="KW-0121">Carboxypeptidase</keyword>
<dbReference type="HOGENOM" id="CLU_027070_3_0_11"/>
<comment type="caution">
    <text evidence="13">The sequence shown here is derived from an EMBL/GenBank/DDBJ whole genome shotgun (WGS) entry which is preliminary data.</text>
</comment>
<feature type="binding site" evidence="8">
    <location>
        <position position="208"/>
    </location>
    <ligand>
        <name>substrate</name>
    </ligand>
</feature>
<evidence type="ECO:0000256" key="4">
    <source>
        <dbReference type="ARBA" id="ARBA00022960"/>
    </source>
</evidence>
<evidence type="ECO:0000313" key="14">
    <source>
        <dbReference type="Proteomes" id="UP000010445"/>
    </source>
</evidence>